<sequence>MATAKLPRLILLGLLLAYIVAGLFMRDPWKTDDAVGLATMITAIREGGITWLLPQVGLLAHAEEGPLITWVGAICIWLFGPFIGDITAGRLPNLLWFGITTTSVWYGTYLLGRRAEAQPLALPFGGEPEPRDYGRMLADAALLLLLATVGILQRTHETTVVPAIMAWQALAFYSLARSVDRPFTGCTTLGIALAASFLTRGWVGAIPIMVGSLLAFYPRTQLWRCRRWLPWAALVTLALILAWWIPATHGSEYWIRNWKIWNLSSFAVPSWHDLGRTLRDLPWYLWPTWPLALLAIWRWRSWIYAPHIWLPLTLLACAALVLFGLEEATDSEYVLLATPCAVLAAFSLPTLRRGVVNTLDWFAVMCFSLTAATVWLGWVALHFHWPAQISRNIARQTTGYEPAISWTAFALAVVFTLAWIALVVWRLRVKPQALWRGTVLSAGGLTVTWILLVLLWQPAVDYARSYRTVSGQLAQALEQNIRPGECVRGLSLGSGQRASFLIFNNLTFTFDAKCTLILQQTSNQSLRDNTAAYSEGAEVLWQGGRRADRQEVFRLLRIGSNR</sequence>
<protein>
    <recommendedName>
        <fullName evidence="4">Glycosyltransferase</fullName>
    </recommendedName>
</protein>
<feature type="transmembrane region" description="Helical" evidence="1">
    <location>
        <begin position="188"/>
        <end position="216"/>
    </location>
</feature>
<dbReference type="EMBL" id="UFQB01000014">
    <property type="protein sequence ID" value="SSW68066.1"/>
    <property type="molecule type" value="Genomic_DNA"/>
</dbReference>
<dbReference type="AlphaFoldDB" id="A0A446CJH5"/>
<reference evidence="2 3" key="1">
    <citation type="submission" date="2018-07" db="EMBL/GenBank/DDBJ databases">
        <authorList>
            <person name="Peeters C."/>
        </authorList>
    </citation>
    <scope>NUCLEOTIDE SEQUENCE [LARGE SCALE GENOMIC DNA]</scope>
    <source>
        <strain evidence="2 3">LMG 3411</strain>
    </source>
</reference>
<evidence type="ECO:0000313" key="3">
    <source>
        <dbReference type="Proteomes" id="UP000289184"/>
    </source>
</evidence>
<proteinExistence type="predicted"/>
<feature type="transmembrane region" description="Helical" evidence="1">
    <location>
        <begin position="94"/>
        <end position="113"/>
    </location>
</feature>
<evidence type="ECO:0008006" key="4">
    <source>
        <dbReference type="Google" id="ProtNLM"/>
    </source>
</evidence>
<feature type="transmembrane region" description="Helical" evidence="1">
    <location>
        <begin position="437"/>
        <end position="456"/>
    </location>
</feature>
<feature type="transmembrane region" description="Helical" evidence="1">
    <location>
        <begin position="361"/>
        <end position="383"/>
    </location>
</feature>
<feature type="transmembrane region" description="Helical" evidence="1">
    <location>
        <begin position="65"/>
        <end position="82"/>
    </location>
</feature>
<keyword evidence="1" id="KW-0812">Transmembrane</keyword>
<name>A0A446CJH5_9BURK</name>
<keyword evidence="1" id="KW-0472">Membrane</keyword>
<feature type="transmembrane region" description="Helical" evidence="1">
    <location>
        <begin position="159"/>
        <end position="176"/>
    </location>
</feature>
<organism evidence="2 3">
    <name type="scientific">Achromobacter agilis</name>
    <dbReference type="NCBI Taxonomy" id="1353888"/>
    <lineage>
        <taxon>Bacteria</taxon>
        <taxon>Pseudomonadati</taxon>
        <taxon>Pseudomonadota</taxon>
        <taxon>Betaproteobacteria</taxon>
        <taxon>Burkholderiales</taxon>
        <taxon>Alcaligenaceae</taxon>
        <taxon>Achromobacter</taxon>
    </lineage>
</organism>
<keyword evidence="3" id="KW-1185">Reference proteome</keyword>
<feature type="transmembrane region" description="Helical" evidence="1">
    <location>
        <begin position="228"/>
        <end position="245"/>
    </location>
</feature>
<feature type="transmembrane region" description="Helical" evidence="1">
    <location>
        <begin position="403"/>
        <end position="425"/>
    </location>
</feature>
<feature type="transmembrane region" description="Helical" evidence="1">
    <location>
        <begin position="308"/>
        <end position="325"/>
    </location>
</feature>
<feature type="transmembrane region" description="Helical" evidence="1">
    <location>
        <begin position="331"/>
        <end position="349"/>
    </location>
</feature>
<keyword evidence="1" id="KW-1133">Transmembrane helix</keyword>
<dbReference type="Proteomes" id="UP000289184">
    <property type="component" value="Unassembled WGS sequence"/>
</dbReference>
<feature type="transmembrane region" description="Helical" evidence="1">
    <location>
        <begin position="133"/>
        <end position="152"/>
    </location>
</feature>
<evidence type="ECO:0000256" key="1">
    <source>
        <dbReference type="SAM" id="Phobius"/>
    </source>
</evidence>
<feature type="transmembrane region" description="Helical" evidence="1">
    <location>
        <begin position="6"/>
        <end position="25"/>
    </location>
</feature>
<gene>
    <name evidence="2" type="ORF">AGI3411_03390</name>
</gene>
<accession>A0A446CJH5</accession>
<evidence type="ECO:0000313" key="2">
    <source>
        <dbReference type="EMBL" id="SSW68066.1"/>
    </source>
</evidence>